<dbReference type="AlphaFoldDB" id="A0A0G0S7B3"/>
<feature type="modified residue" description="4-aspartylphosphate" evidence="2">
    <location>
        <position position="68"/>
    </location>
</feature>
<dbReference type="PROSITE" id="PS50110">
    <property type="entry name" value="RESPONSE_REGULATORY"/>
    <property type="match status" value="1"/>
</dbReference>
<organism evidence="4 5">
    <name type="scientific">Candidatus Woesebacteria bacterium GW2011_GWA1_39_8</name>
    <dbReference type="NCBI Taxonomy" id="1618552"/>
    <lineage>
        <taxon>Bacteria</taxon>
        <taxon>Candidatus Woeseibacteriota</taxon>
    </lineage>
</organism>
<proteinExistence type="predicted"/>
<name>A0A0G0S7B3_9BACT</name>
<dbReference type="PANTHER" id="PTHR44591">
    <property type="entry name" value="STRESS RESPONSE REGULATOR PROTEIN 1"/>
    <property type="match status" value="1"/>
</dbReference>
<dbReference type="GO" id="GO:0000160">
    <property type="term" value="P:phosphorelay signal transduction system"/>
    <property type="evidence" value="ECO:0007669"/>
    <property type="project" value="InterPro"/>
</dbReference>
<comment type="caution">
    <text evidence="4">The sequence shown here is derived from an EMBL/GenBank/DDBJ whole genome shotgun (WGS) entry which is preliminary data.</text>
</comment>
<accession>A0A0G0S7B3</accession>
<sequence length="138" mass="15627">MADHPEPTNNESAQKPEQVILIVEDDPVLLKMYTEKFSFEGFKVLNAKDGEEALTMALAEPIDIILLDIMLPRMSGTDFLEKFRESTKGKNLPVVALTNLAEDTERQKAMKLGVKEYLVKAMQTPEQVVEKIKKYIKS</sequence>
<dbReference type="CDD" id="cd00156">
    <property type="entry name" value="REC"/>
    <property type="match status" value="1"/>
</dbReference>
<evidence type="ECO:0000259" key="3">
    <source>
        <dbReference type="PROSITE" id="PS50110"/>
    </source>
</evidence>
<dbReference type="InterPro" id="IPR050595">
    <property type="entry name" value="Bact_response_regulator"/>
</dbReference>
<dbReference type="InterPro" id="IPR011006">
    <property type="entry name" value="CheY-like_superfamily"/>
</dbReference>
<evidence type="ECO:0000313" key="5">
    <source>
        <dbReference type="Proteomes" id="UP000034793"/>
    </source>
</evidence>
<evidence type="ECO:0000313" key="4">
    <source>
        <dbReference type="EMBL" id="KKR30620.1"/>
    </source>
</evidence>
<dbReference type="PANTHER" id="PTHR44591:SF3">
    <property type="entry name" value="RESPONSE REGULATORY DOMAIN-CONTAINING PROTEIN"/>
    <property type="match status" value="1"/>
</dbReference>
<evidence type="ECO:0000256" key="1">
    <source>
        <dbReference type="ARBA" id="ARBA00022553"/>
    </source>
</evidence>
<dbReference type="EMBL" id="LBXL01000004">
    <property type="protein sequence ID" value="KKR30620.1"/>
    <property type="molecule type" value="Genomic_DNA"/>
</dbReference>
<keyword evidence="4" id="KW-0808">Transferase</keyword>
<gene>
    <name evidence="4" type="ORF">UT61_C0004G0047</name>
</gene>
<evidence type="ECO:0000256" key="2">
    <source>
        <dbReference type="PROSITE-ProRule" id="PRU00169"/>
    </source>
</evidence>
<protein>
    <submittedName>
        <fullName evidence="4">PAS/PAC sensor hybrid histidine kinase</fullName>
    </submittedName>
</protein>
<dbReference type="SMART" id="SM00448">
    <property type="entry name" value="REC"/>
    <property type="match status" value="1"/>
</dbReference>
<keyword evidence="4" id="KW-0418">Kinase</keyword>
<dbReference type="InterPro" id="IPR001789">
    <property type="entry name" value="Sig_transdc_resp-reg_receiver"/>
</dbReference>
<dbReference type="Proteomes" id="UP000034793">
    <property type="component" value="Unassembled WGS sequence"/>
</dbReference>
<dbReference type="Pfam" id="PF00072">
    <property type="entry name" value="Response_reg"/>
    <property type="match status" value="1"/>
</dbReference>
<feature type="domain" description="Response regulatory" evidence="3">
    <location>
        <begin position="19"/>
        <end position="135"/>
    </location>
</feature>
<dbReference type="GO" id="GO:0016301">
    <property type="term" value="F:kinase activity"/>
    <property type="evidence" value="ECO:0007669"/>
    <property type="project" value="UniProtKB-KW"/>
</dbReference>
<dbReference type="Gene3D" id="3.40.50.2300">
    <property type="match status" value="1"/>
</dbReference>
<keyword evidence="1 2" id="KW-0597">Phosphoprotein</keyword>
<reference evidence="4 5" key="1">
    <citation type="journal article" date="2015" name="Nature">
        <title>rRNA introns, odd ribosomes, and small enigmatic genomes across a large radiation of phyla.</title>
        <authorList>
            <person name="Brown C.T."/>
            <person name="Hug L.A."/>
            <person name="Thomas B.C."/>
            <person name="Sharon I."/>
            <person name="Castelle C.J."/>
            <person name="Singh A."/>
            <person name="Wilkins M.J."/>
            <person name="Williams K.H."/>
            <person name="Banfield J.F."/>
        </authorList>
    </citation>
    <scope>NUCLEOTIDE SEQUENCE [LARGE SCALE GENOMIC DNA]</scope>
</reference>
<dbReference type="SUPFAM" id="SSF52172">
    <property type="entry name" value="CheY-like"/>
    <property type="match status" value="1"/>
</dbReference>